<feature type="domain" description="Plasmid pRiA4b Orf3-like" evidence="2">
    <location>
        <begin position="9"/>
        <end position="59"/>
    </location>
</feature>
<keyword evidence="4" id="KW-1185">Reference proteome</keyword>
<reference evidence="3" key="1">
    <citation type="submission" date="2023-06" db="EMBL/GenBank/DDBJ databases">
        <authorList>
            <person name="Jiang Y."/>
            <person name="Liu Q."/>
        </authorList>
    </citation>
    <scope>NUCLEOTIDE SEQUENCE</scope>
    <source>
        <strain evidence="3">CGMCC 1.12090</strain>
    </source>
</reference>
<proteinExistence type="predicted"/>
<dbReference type="SUPFAM" id="SSF159941">
    <property type="entry name" value="MM3350-like"/>
    <property type="match status" value="1"/>
</dbReference>
<protein>
    <recommendedName>
        <fullName evidence="2">Plasmid pRiA4b Orf3-like domain-containing protein</fullName>
    </recommendedName>
</protein>
<dbReference type="Gene3D" id="3.10.290.30">
    <property type="entry name" value="MM3350-like"/>
    <property type="match status" value="1"/>
</dbReference>
<evidence type="ECO:0000259" key="2">
    <source>
        <dbReference type="Pfam" id="PF07929"/>
    </source>
</evidence>
<evidence type="ECO:0000313" key="3">
    <source>
        <dbReference type="EMBL" id="MDO1536526.1"/>
    </source>
</evidence>
<feature type="region of interest" description="Disordered" evidence="1">
    <location>
        <begin position="63"/>
        <end position="93"/>
    </location>
</feature>
<dbReference type="EMBL" id="JAUKVY010000029">
    <property type="protein sequence ID" value="MDO1536526.1"/>
    <property type="molecule type" value="Genomic_DNA"/>
</dbReference>
<dbReference type="Proteomes" id="UP001169027">
    <property type="component" value="Unassembled WGS sequence"/>
</dbReference>
<gene>
    <name evidence="3" type="ORF">Q2T77_30005</name>
</gene>
<dbReference type="InterPro" id="IPR024047">
    <property type="entry name" value="MM3350-like_sf"/>
</dbReference>
<dbReference type="Pfam" id="PF07929">
    <property type="entry name" value="PRiA4_ORF3"/>
    <property type="match status" value="1"/>
</dbReference>
<sequence length="93" mass="9846">MHEKYDNPDYGDNWRHRVKVEKIVELDTPISSAVCVAGENACPPEDVGSASAYEEFLSLRSSCSGSLGSASAANGSVDPSIPRRSTSPRSTSG</sequence>
<accession>A0ABT8SGB7</accession>
<comment type="caution">
    <text evidence="3">The sequence shown here is derived from an EMBL/GenBank/DDBJ whole genome shotgun (WGS) entry which is preliminary data.</text>
</comment>
<dbReference type="PANTHER" id="PTHR41878:SF1">
    <property type="entry name" value="TNPR PROTEIN"/>
    <property type="match status" value="1"/>
</dbReference>
<dbReference type="PANTHER" id="PTHR41878">
    <property type="entry name" value="LEXA REPRESSOR-RELATED"/>
    <property type="match status" value="1"/>
</dbReference>
<evidence type="ECO:0000256" key="1">
    <source>
        <dbReference type="SAM" id="MobiDB-lite"/>
    </source>
</evidence>
<evidence type="ECO:0000313" key="4">
    <source>
        <dbReference type="Proteomes" id="UP001169027"/>
    </source>
</evidence>
<organism evidence="3 4">
    <name type="scientific">Variovorax ginsengisoli</name>
    <dbReference type="NCBI Taxonomy" id="363844"/>
    <lineage>
        <taxon>Bacteria</taxon>
        <taxon>Pseudomonadati</taxon>
        <taxon>Pseudomonadota</taxon>
        <taxon>Betaproteobacteria</taxon>
        <taxon>Burkholderiales</taxon>
        <taxon>Comamonadaceae</taxon>
        <taxon>Variovorax</taxon>
    </lineage>
</organism>
<name>A0ABT8SGB7_9BURK</name>
<dbReference type="InterPro" id="IPR012912">
    <property type="entry name" value="Plasmid_pRiA4b_Orf3-like"/>
</dbReference>